<dbReference type="PROSITE" id="PS51257">
    <property type="entry name" value="PROKAR_LIPOPROTEIN"/>
    <property type="match status" value="1"/>
</dbReference>
<comment type="caution">
    <text evidence="8">The sequence shown here is derived from an EMBL/GenBank/DDBJ whole genome shotgun (WGS) entry which is preliminary data.</text>
</comment>
<dbReference type="EMBL" id="AKCR02000330">
    <property type="protein sequence ID" value="PKK17385.1"/>
    <property type="molecule type" value="Genomic_DNA"/>
</dbReference>
<dbReference type="GO" id="GO:0022857">
    <property type="term" value="F:transmembrane transporter activity"/>
    <property type="evidence" value="ECO:0007669"/>
    <property type="project" value="InterPro"/>
</dbReference>
<dbReference type="GO" id="GO:0016020">
    <property type="term" value="C:membrane"/>
    <property type="evidence" value="ECO:0007669"/>
    <property type="project" value="UniProtKB-SubCell"/>
</dbReference>
<dbReference type="InterPro" id="IPR006043">
    <property type="entry name" value="NCS2"/>
</dbReference>
<proteinExistence type="inferred from homology"/>
<sequence>MNGGHHRAPGARSPALASCSLQNMCSWLLSCCLALQHLAVQASLLCIFHLFLLPTLPEEPPHVQATSELLARSFFACGISTVLQTTLGSRLPLVQIPSFEYLVPAMVLSSHLSLGAGTDRNGTAVASACPAPHCTAAGSRAASLQEVLLPFAGVCIVCAVLSHLHVPWESLDPATAQLSWANSTSNAPWLHIPYAGEWGWPLLTTRALAAGIAMAISCSMNSVGCYVLCGKLLRAPRLPPHACNRGLCMEGLGSLLAGLLGTPGGTAASSANTCAAGLTQAGSRHSVQVSALACVVLGMSPRLAGLFTHIPLAVHGGVLCITYAVAVGTGISYFQYADIDSGRNIFIVGFTMFMALLVPRWLSTAPAYLATGWVPLDLLFLSLLMVPVFLTGFLSFFMDNTVSGTLEERGLFSELVLWKAGRGDGHSHGERGASSQTYGLPTRLRQMLPSSCKAFPCCFLCPRSEEEREEEEEEEGSRAPEEGTVAPEEGTHLLPKLGSGEPQPPGRLTEMEMTSWHTVA</sequence>
<accession>A0A2I0LIW2</accession>
<comment type="similarity">
    <text evidence="2">Belongs to the nucleobase:cation symporter-2 (NCS2) (TC 2.A.40) family.</text>
</comment>
<evidence type="ECO:0000256" key="5">
    <source>
        <dbReference type="ARBA" id="ARBA00023136"/>
    </source>
</evidence>
<feature type="transmembrane region" description="Helical" evidence="7">
    <location>
        <begin position="374"/>
        <end position="397"/>
    </location>
</feature>
<evidence type="ECO:0000256" key="7">
    <source>
        <dbReference type="SAM" id="Phobius"/>
    </source>
</evidence>
<feature type="transmembrane region" description="Helical" evidence="7">
    <location>
        <begin position="345"/>
        <end position="362"/>
    </location>
</feature>
<evidence type="ECO:0000256" key="6">
    <source>
        <dbReference type="SAM" id="MobiDB-lite"/>
    </source>
</evidence>
<feature type="transmembrane region" description="Helical" evidence="7">
    <location>
        <begin position="313"/>
        <end position="333"/>
    </location>
</feature>
<evidence type="ECO:0000256" key="4">
    <source>
        <dbReference type="ARBA" id="ARBA00022989"/>
    </source>
</evidence>
<keyword evidence="9" id="KW-1185">Reference proteome</keyword>
<organism evidence="8 9">
    <name type="scientific">Columba livia</name>
    <name type="common">Rock dove</name>
    <dbReference type="NCBI Taxonomy" id="8932"/>
    <lineage>
        <taxon>Eukaryota</taxon>
        <taxon>Metazoa</taxon>
        <taxon>Chordata</taxon>
        <taxon>Craniata</taxon>
        <taxon>Vertebrata</taxon>
        <taxon>Euteleostomi</taxon>
        <taxon>Archelosauria</taxon>
        <taxon>Archosauria</taxon>
        <taxon>Dinosauria</taxon>
        <taxon>Saurischia</taxon>
        <taxon>Theropoda</taxon>
        <taxon>Coelurosauria</taxon>
        <taxon>Aves</taxon>
        <taxon>Neognathae</taxon>
        <taxon>Neoaves</taxon>
        <taxon>Columbimorphae</taxon>
        <taxon>Columbiformes</taxon>
        <taxon>Columbidae</taxon>
        <taxon>Columba</taxon>
    </lineage>
</organism>
<gene>
    <name evidence="8" type="primary">SLC23A3</name>
    <name evidence="8" type="ORF">A306_00014401</name>
</gene>
<dbReference type="PANTHER" id="PTHR11119">
    <property type="entry name" value="XANTHINE-URACIL / VITAMIN C PERMEASE FAMILY MEMBER"/>
    <property type="match status" value="1"/>
</dbReference>
<feature type="region of interest" description="Disordered" evidence="6">
    <location>
        <begin position="467"/>
        <end position="520"/>
    </location>
</feature>
<evidence type="ECO:0000256" key="3">
    <source>
        <dbReference type="ARBA" id="ARBA00022692"/>
    </source>
</evidence>
<reference evidence="8 9" key="1">
    <citation type="journal article" date="2013" name="Science">
        <title>Genomic diversity and evolution of the head crest in the rock pigeon.</title>
        <authorList>
            <person name="Shapiro M.D."/>
            <person name="Kronenberg Z."/>
            <person name="Li C."/>
            <person name="Domyan E.T."/>
            <person name="Pan H."/>
            <person name="Campbell M."/>
            <person name="Tan H."/>
            <person name="Huff C.D."/>
            <person name="Hu H."/>
            <person name="Vickrey A.I."/>
            <person name="Nielsen S.C."/>
            <person name="Stringham S.A."/>
            <person name="Hu H."/>
            <person name="Willerslev E."/>
            <person name="Gilbert M.T."/>
            <person name="Yandell M."/>
            <person name="Zhang G."/>
            <person name="Wang J."/>
        </authorList>
    </citation>
    <scope>NUCLEOTIDE SEQUENCE [LARGE SCALE GENOMIC DNA]</scope>
    <source>
        <tissue evidence="8">Blood</tissue>
    </source>
</reference>
<comment type="subcellular location">
    <subcellularLocation>
        <location evidence="1">Membrane</location>
        <topology evidence="1">Multi-pass membrane protein</topology>
    </subcellularLocation>
</comment>
<evidence type="ECO:0000313" key="8">
    <source>
        <dbReference type="EMBL" id="PKK17385.1"/>
    </source>
</evidence>
<dbReference type="Proteomes" id="UP000053872">
    <property type="component" value="Unassembled WGS sequence"/>
</dbReference>
<protein>
    <submittedName>
        <fullName evidence="8">Solute carrier family 23, member 3, transcript variant X1</fullName>
    </submittedName>
</protein>
<evidence type="ECO:0000256" key="2">
    <source>
        <dbReference type="ARBA" id="ARBA00008821"/>
    </source>
</evidence>
<dbReference type="Pfam" id="PF00860">
    <property type="entry name" value="Xan_ur_permease"/>
    <property type="match status" value="1"/>
</dbReference>
<keyword evidence="4 7" id="KW-1133">Transmembrane helix</keyword>
<dbReference type="AlphaFoldDB" id="A0A2I0LIW2"/>
<name>A0A2I0LIW2_COLLI</name>
<evidence type="ECO:0000313" key="9">
    <source>
        <dbReference type="Proteomes" id="UP000053872"/>
    </source>
</evidence>
<keyword evidence="3 7" id="KW-0812">Transmembrane</keyword>
<keyword evidence="5 7" id="KW-0472">Membrane</keyword>
<evidence type="ECO:0000256" key="1">
    <source>
        <dbReference type="ARBA" id="ARBA00004141"/>
    </source>
</evidence>